<proteinExistence type="predicted"/>
<reference evidence="1 2" key="1">
    <citation type="submission" date="2023-03" db="EMBL/GenBank/DDBJ databases">
        <title>Isolation and description of six Streptomyces strains from soil environments, able to metabolize different microbial glucans.</title>
        <authorList>
            <person name="Widen T."/>
            <person name="Larsbrink J."/>
        </authorList>
    </citation>
    <scope>NUCLEOTIDE SEQUENCE [LARGE SCALE GENOMIC DNA]</scope>
    <source>
        <strain evidence="1 2">Alt2</strain>
    </source>
</reference>
<gene>
    <name evidence="1" type="ORF">P8A19_01575</name>
</gene>
<organism evidence="1 2">
    <name type="scientific">Streptomyces poriferorum</name>
    <dbReference type="NCBI Taxonomy" id="2798799"/>
    <lineage>
        <taxon>Bacteria</taxon>
        <taxon>Bacillati</taxon>
        <taxon>Actinomycetota</taxon>
        <taxon>Actinomycetes</taxon>
        <taxon>Kitasatosporales</taxon>
        <taxon>Streptomycetaceae</taxon>
        <taxon>Streptomyces</taxon>
    </lineage>
</organism>
<protein>
    <recommendedName>
        <fullName evidence="3">DUF3558 domain-containing protein</fullName>
    </recommendedName>
</protein>
<evidence type="ECO:0008006" key="3">
    <source>
        <dbReference type="Google" id="ProtNLM"/>
    </source>
</evidence>
<name>A0ABY9IIB7_9ACTN</name>
<evidence type="ECO:0000313" key="2">
    <source>
        <dbReference type="Proteomes" id="UP001235744"/>
    </source>
</evidence>
<sequence length="236" mass="25069">MPTMNRNHIPLAAAAVASAAVVLTGCGSDVPALEFGSAKPSGARLDAQPLQGSSVPVAQWPDECEALSDEEIRAILPQAEDFEREPIKVTVLNFNPLTESEPGTTGDVPKGGCKTEFGLPAEYGSEHNSNVRIVFQSVADPALVAKGYAKDQEYAAKNGGQDPEKYRDLGASLGPTGCFLEDDDQLVCHQGPYEFEVSGSSTADGVGEYPEADKNWREKVLTEVVRTLSARMAGRA</sequence>
<keyword evidence="2" id="KW-1185">Reference proteome</keyword>
<dbReference type="PROSITE" id="PS51257">
    <property type="entry name" value="PROKAR_LIPOPROTEIN"/>
    <property type="match status" value="1"/>
</dbReference>
<accession>A0ABY9IIB7</accession>
<dbReference type="RefSeq" id="WP_306105530.1">
    <property type="nucleotide sequence ID" value="NZ_CP120988.1"/>
</dbReference>
<evidence type="ECO:0000313" key="1">
    <source>
        <dbReference type="EMBL" id="WLQ54209.1"/>
    </source>
</evidence>
<dbReference type="Proteomes" id="UP001235744">
    <property type="component" value="Chromosome"/>
</dbReference>
<dbReference type="EMBL" id="CP120988">
    <property type="protein sequence ID" value="WLQ54209.1"/>
    <property type="molecule type" value="Genomic_DNA"/>
</dbReference>